<dbReference type="Pfam" id="PF13704">
    <property type="entry name" value="Glyco_tranf_2_4"/>
    <property type="match status" value="1"/>
</dbReference>
<dbReference type="AlphaFoldDB" id="A0A2G5KCM1"/>
<keyword evidence="1" id="KW-0328">Glycosyltransferase</keyword>
<dbReference type="PANTHER" id="PTHR13778:SF47">
    <property type="entry name" value="LIPOPOLYSACCHARIDE 1,3-GALACTOSYLTRANSFERASE"/>
    <property type="match status" value="1"/>
</dbReference>
<dbReference type="CDD" id="cd04194">
    <property type="entry name" value="GT8_A4GalT_like"/>
    <property type="match status" value="1"/>
</dbReference>
<dbReference type="Proteomes" id="UP000231516">
    <property type="component" value="Unassembled WGS sequence"/>
</dbReference>
<keyword evidence="2" id="KW-0808">Transferase</keyword>
<dbReference type="Pfam" id="PF01501">
    <property type="entry name" value="Glyco_transf_8"/>
    <property type="match status" value="1"/>
</dbReference>
<keyword evidence="3" id="KW-0479">Metal-binding</keyword>
<sequence>MTNHPLSGIAITLTHAGVMDQLVNVVNWHLNQGVEHVFIYLDRPLNDYSELFSSDPRVSITHCTMDYWKTRIKGRVISVEAKQMFALKTSLDLAKEMGIRYVASIDSDELVYAPQPLADLLDQQHENFGSFMLSVVEARHSPTSDVTNPFGADIFLKRNIATTWFGARKGKYSSLQRKGFFGYTTGKTIYKIPANYESIGVHRPSPKNDELKVSKLEPSFGHILHFDCGNIETWRAKWTQRLIGTTLARGMREKRRQQLTLFADAYTEGLIALERLYRALFVLPQSQIQQLESKGNLFSPNLADTDFDQPYSATKVKGFSSFDICPEYPVLPRNPVKYQFAMACDRNFVKPAYACILSVMDKMDPNQPVRVFLLVDSLLPEDFAHLNSLSNVFKNLQLHICDETLKLDRDVGIKDKKRATFSRLYLPEHIQSGRVIYIDSDMLVMKDISYLFDMDMENNIVAGVSDSAALRIKYAPNRISAEKTERLSDIVGGQENVLDYLNAGLLVLDMDHPEYLERALRGLDLLKTDARALTQRDQDAVNIVFKDKKLRLTSKVNYMIQFFEARYRDAPEILEMKEEHKDAEIFHYSGSKKPWHTHKSPSNKYIQLYRGTIKALEQKWNADCEFTYTTKPKINKPNLAHRAYRKIFRLPN</sequence>
<evidence type="ECO:0000313" key="5">
    <source>
        <dbReference type="Proteomes" id="UP000231516"/>
    </source>
</evidence>
<dbReference type="InterPro" id="IPR029044">
    <property type="entry name" value="Nucleotide-diphossugar_trans"/>
</dbReference>
<evidence type="ECO:0000313" key="4">
    <source>
        <dbReference type="EMBL" id="PIB26590.1"/>
    </source>
</evidence>
<dbReference type="PANTHER" id="PTHR13778">
    <property type="entry name" value="GLYCOSYLTRANSFERASE 8 DOMAIN-CONTAINING PROTEIN"/>
    <property type="match status" value="1"/>
</dbReference>
<dbReference type="GO" id="GO:0046872">
    <property type="term" value="F:metal ion binding"/>
    <property type="evidence" value="ECO:0007669"/>
    <property type="project" value="UniProtKB-KW"/>
</dbReference>
<name>A0A2G5KCM1_9RHOB</name>
<accession>A0A2G5KCM1</accession>
<dbReference type="InterPro" id="IPR002495">
    <property type="entry name" value="Glyco_trans_8"/>
</dbReference>
<dbReference type="GO" id="GO:0016757">
    <property type="term" value="F:glycosyltransferase activity"/>
    <property type="evidence" value="ECO:0007669"/>
    <property type="project" value="UniProtKB-KW"/>
</dbReference>
<comment type="caution">
    <text evidence="4">The sequence shown here is derived from an EMBL/GenBank/DDBJ whole genome shotgun (WGS) entry which is preliminary data.</text>
</comment>
<proteinExistence type="predicted"/>
<dbReference type="InterPro" id="IPR050748">
    <property type="entry name" value="Glycosyltrans_8_dom-fam"/>
</dbReference>
<evidence type="ECO:0008006" key="6">
    <source>
        <dbReference type="Google" id="ProtNLM"/>
    </source>
</evidence>
<evidence type="ECO:0000256" key="1">
    <source>
        <dbReference type="ARBA" id="ARBA00022676"/>
    </source>
</evidence>
<organism evidence="4 5">
    <name type="scientific">Paramylibacter kogurei</name>
    <dbReference type="NCBI Taxonomy" id="1889778"/>
    <lineage>
        <taxon>Bacteria</taxon>
        <taxon>Pseudomonadati</taxon>
        <taxon>Pseudomonadota</taxon>
        <taxon>Alphaproteobacteria</taxon>
        <taxon>Rhodobacterales</taxon>
        <taxon>Paracoccaceae</taxon>
        <taxon>Paramylibacter</taxon>
    </lineage>
</organism>
<evidence type="ECO:0000256" key="3">
    <source>
        <dbReference type="ARBA" id="ARBA00022723"/>
    </source>
</evidence>
<dbReference type="EMBL" id="MDGM01000003">
    <property type="protein sequence ID" value="PIB26590.1"/>
    <property type="molecule type" value="Genomic_DNA"/>
</dbReference>
<dbReference type="OrthoDB" id="5672604at2"/>
<dbReference type="RefSeq" id="WP_099591416.1">
    <property type="nucleotide sequence ID" value="NZ_MDGM01000003.1"/>
</dbReference>
<protein>
    <recommendedName>
        <fullName evidence="6">Glycosyl transferase family 8</fullName>
    </recommendedName>
</protein>
<reference evidence="4 5" key="1">
    <citation type="submission" date="2016-08" db="EMBL/GenBank/DDBJ databases">
        <title>Draft genome of Amylibacter sp. strain 4G11.</title>
        <authorList>
            <person name="Wong S.-K."/>
            <person name="Hamasaki K."/>
            <person name="Yoshizawa S."/>
        </authorList>
    </citation>
    <scope>NUCLEOTIDE SEQUENCE [LARGE SCALE GENOMIC DNA]</scope>
    <source>
        <strain evidence="4 5">4G11</strain>
    </source>
</reference>
<dbReference type="Gene3D" id="3.90.550.10">
    <property type="entry name" value="Spore Coat Polysaccharide Biosynthesis Protein SpsA, Chain A"/>
    <property type="match status" value="1"/>
</dbReference>
<gene>
    <name evidence="4" type="ORF">BFP76_11895</name>
</gene>
<keyword evidence="5" id="KW-1185">Reference proteome</keyword>
<evidence type="ECO:0000256" key="2">
    <source>
        <dbReference type="ARBA" id="ARBA00022679"/>
    </source>
</evidence>
<dbReference type="SUPFAM" id="SSF53448">
    <property type="entry name" value="Nucleotide-diphospho-sugar transferases"/>
    <property type="match status" value="1"/>
</dbReference>